<protein>
    <submittedName>
        <fullName evidence="1">Uncharacterized protein</fullName>
    </submittedName>
</protein>
<sequence length="179" mass="20567">MASHSIGRITTSEKKVCQLCCCHLHNIFFRVTETKRSRSWKNVPKKLKFDSPPLKLPATNYKSLPSFQAFIEQTVFYYANNKIKVKVTVVDSIPVRRQSSCSRCYQARSKTNFVGLLQSIQWKDLLHHDPPFTILIQIKHLATVMRQLVIEKTDNSSSKEFTAVLLGLMKILTPKVVDE</sequence>
<reference evidence="1" key="1">
    <citation type="submission" date="2017-05" db="UniProtKB">
        <authorList>
            <consortium name="EnsemblMetazoa"/>
        </authorList>
    </citation>
    <scope>IDENTIFICATION</scope>
</reference>
<evidence type="ECO:0000313" key="1">
    <source>
        <dbReference type="EnsemblMetazoa" id="Aqu2.1.29254_001"/>
    </source>
</evidence>
<dbReference type="AlphaFoldDB" id="A0A1X7UP09"/>
<proteinExistence type="predicted"/>
<name>A0A1X7UP09_AMPQE</name>
<dbReference type="EnsemblMetazoa" id="Aqu2.1.29254_001">
    <property type="protein sequence ID" value="Aqu2.1.29254_001"/>
    <property type="gene ID" value="Aqu2.1.29254"/>
</dbReference>
<accession>A0A1X7UP09</accession>
<organism evidence="1">
    <name type="scientific">Amphimedon queenslandica</name>
    <name type="common">Sponge</name>
    <dbReference type="NCBI Taxonomy" id="400682"/>
    <lineage>
        <taxon>Eukaryota</taxon>
        <taxon>Metazoa</taxon>
        <taxon>Porifera</taxon>
        <taxon>Demospongiae</taxon>
        <taxon>Heteroscleromorpha</taxon>
        <taxon>Haplosclerida</taxon>
        <taxon>Niphatidae</taxon>
        <taxon>Amphimedon</taxon>
    </lineage>
</organism>
<dbReference type="InParanoid" id="A0A1X7UP09"/>